<sequence>MLINHKEACVLIFSMQKDFLPSLINGQNVLDSCYWLVDLANHFDVPVIIIEHKKLGASIGTLTKIAQNPLHAEVVHFSCLKEPIVQDKISKLKRKQFLLAGAESHIAISQSAIDFKKNGSDTFVIVDAITARNEIDHLTAINRLNQLNIPIVTKEMVFFEFIDNSEYSNYIDMSLKFLDRRYIRE</sequence>
<dbReference type="InterPro" id="IPR050993">
    <property type="entry name" value="Isochorismatase_domain"/>
</dbReference>
<dbReference type="PANTHER" id="PTHR14119:SF3">
    <property type="entry name" value="ISOCHORISMATASE DOMAIN-CONTAINING PROTEIN 2"/>
    <property type="match status" value="1"/>
</dbReference>
<keyword evidence="2" id="KW-0456">Lyase</keyword>
<dbReference type="InterPro" id="IPR000868">
    <property type="entry name" value="Isochorismatase-like_dom"/>
</dbReference>
<feature type="domain" description="Isochorismatase-like" evidence="1">
    <location>
        <begin position="9"/>
        <end position="155"/>
    </location>
</feature>
<dbReference type="GO" id="GO:0016829">
    <property type="term" value="F:lyase activity"/>
    <property type="evidence" value="ECO:0007669"/>
    <property type="project" value="UniProtKB-KW"/>
</dbReference>
<dbReference type="Proteomes" id="UP000245872">
    <property type="component" value="Chromosome"/>
</dbReference>
<dbReference type="EC" id="4.-.-.-" evidence="2"/>
<dbReference type="AlphaFoldDB" id="A0A2Z3L7F8"/>
<accession>A0A2Z3L7F8</accession>
<organism evidence="2 3">
    <name type="scientific">Candidatus Cardinium hertigii</name>
    <dbReference type="NCBI Taxonomy" id="247481"/>
    <lineage>
        <taxon>Bacteria</taxon>
        <taxon>Pseudomonadati</taxon>
        <taxon>Bacteroidota</taxon>
        <taxon>Cytophagia</taxon>
        <taxon>Cytophagales</taxon>
        <taxon>Amoebophilaceae</taxon>
        <taxon>Candidatus Cardinium</taxon>
    </lineage>
</organism>
<dbReference type="OrthoDB" id="9789777at2"/>
<dbReference type="Pfam" id="PF00857">
    <property type="entry name" value="Isochorismatase"/>
    <property type="match status" value="1"/>
</dbReference>
<dbReference type="GO" id="GO:0016787">
    <property type="term" value="F:hydrolase activity"/>
    <property type="evidence" value="ECO:0007669"/>
    <property type="project" value="UniProtKB-KW"/>
</dbReference>
<gene>
    <name evidence="2" type="primary">ycaC</name>
    <name evidence="2" type="ORF">DK880_00225</name>
</gene>
<dbReference type="RefSeq" id="WP_109997008.1">
    <property type="nucleotide sequence ID" value="NZ_CP029619.1"/>
</dbReference>
<keyword evidence="2" id="KW-0378">Hydrolase</keyword>
<evidence type="ECO:0000313" key="3">
    <source>
        <dbReference type="Proteomes" id="UP000245872"/>
    </source>
</evidence>
<dbReference type="KEGG" id="cher:DK880_00225"/>
<name>A0A2Z3L7F8_9BACT</name>
<evidence type="ECO:0000259" key="1">
    <source>
        <dbReference type="Pfam" id="PF00857"/>
    </source>
</evidence>
<dbReference type="PANTHER" id="PTHR14119">
    <property type="entry name" value="HYDROLASE"/>
    <property type="match status" value="1"/>
</dbReference>
<dbReference type="InterPro" id="IPR036380">
    <property type="entry name" value="Isochorismatase-like_sf"/>
</dbReference>
<dbReference type="Gene3D" id="3.40.50.850">
    <property type="entry name" value="Isochorismatase-like"/>
    <property type="match status" value="1"/>
</dbReference>
<reference evidence="2 3" key="1">
    <citation type="submission" date="2018-05" db="EMBL/GenBank/DDBJ databases">
        <title>Candidatus Cardinium hertigii Genome Assembly.</title>
        <authorList>
            <person name="Showmaker K.C."/>
            <person name="Walden K.O."/>
            <person name="Fields C.J."/>
            <person name="Lambert K.N."/>
            <person name="Hudson M.E."/>
        </authorList>
    </citation>
    <scope>NUCLEOTIDE SEQUENCE [LARGE SCALE GENOMIC DNA]</scope>
    <source>
        <strain evidence="3">cHgTN10</strain>
    </source>
</reference>
<dbReference type="EMBL" id="CP029619">
    <property type="protein sequence ID" value="AWN81557.1"/>
    <property type="molecule type" value="Genomic_DNA"/>
</dbReference>
<evidence type="ECO:0000313" key="2">
    <source>
        <dbReference type="EMBL" id="AWN81557.1"/>
    </source>
</evidence>
<protein>
    <submittedName>
        <fullName evidence="2">Putative hydrolase YcaC</fullName>
        <ecNumber evidence="2">4.-.-.-</ecNumber>
    </submittedName>
</protein>
<proteinExistence type="predicted"/>
<dbReference type="SUPFAM" id="SSF52499">
    <property type="entry name" value="Isochorismatase-like hydrolases"/>
    <property type="match status" value="1"/>
</dbReference>
<keyword evidence="3" id="KW-1185">Reference proteome</keyword>